<dbReference type="OrthoDB" id="21094at2"/>
<dbReference type="RefSeq" id="WP_092157582.1">
    <property type="nucleotide sequence ID" value="NZ_FNGA01000001.1"/>
</dbReference>
<keyword evidence="4 7" id="KW-0812">Transmembrane</keyword>
<proteinExistence type="inferred from homology"/>
<evidence type="ECO:0000256" key="5">
    <source>
        <dbReference type="ARBA" id="ARBA00022989"/>
    </source>
</evidence>
<feature type="transmembrane region" description="Helical" evidence="7">
    <location>
        <begin position="137"/>
        <end position="157"/>
    </location>
</feature>
<feature type="transmembrane region" description="Helical" evidence="7">
    <location>
        <begin position="40"/>
        <end position="59"/>
    </location>
</feature>
<evidence type="ECO:0000256" key="1">
    <source>
        <dbReference type="ARBA" id="ARBA00004651"/>
    </source>
</evidence>
<feature type="transmembrane region" description="Helical" evidence="7">
    <location>
        <begin position="65"/>
        <end position="84"/>
    </location>
</feature>
<evidence type="ECO:0000256" key="4">
    <source>
        <dbReference type="ARBA" id="ARBA00022692"/>
    </source>
</evidence>
<sequence>MLAVFFQTYLKLFFILTPFFAISAFLSLTQDLSPADRKKTAVKVTLAVIISSLVVYLYGRYIFELFGITLDAFRIGAGAILFLSAMNMVGGGGKKFEAGNDDDDIAVVPLAIPIVVGPGTIGALLVMGSTVQGLKDQALACAALLSAVLTVGVLLFVSSGLKRLLGKRGLNILSRLTGLLVASIAAQIFFTGLRNFMLN</sequence>
<comment type="similarity">
    <text evidence="2 7">Belongs to the UPF0056 (MarC) family.</text>
</comment>
<dbReference type="Proteomes" id="UP000199053">
    <property type="component" value="Unassembled WGS sequence"/>
</dbReference>
<feature type="transmembrane region" description="Helical" evidence="7">
    <location>
        <begin position="105"/>
        <end position="125"/>
    </location>
</feature>
<gene>
    <name evidence="8" type="ORF">SAMN05660337_0323</name>
</gene>
<evidence type="ECO:0000256" key="6">
    <source>
        <dbReference type="ARBA" id="ARBA00023136"/>
    </source>
</evidence>
<name>A0A1G9BK20_9BACT</name>
<dbReference type="Pfam" id="PF01914">
    <property type="entry name" value="MarC"/>
    <property type="match status" value="1"/>
</dbReference>
<keyword evidence="9" id="KW-1185">Reference proteome</keyword>
<protein>
    <recommendedName>
        <fullName evidence="7">UPF0056 membrane protein</fullName>
    </recommendedName>
</protein>
<evidence type="ECO:0000256" key="7">
    <source>
        <dbReference type="RuleBase" id="RU362048"/>
    </source>
</evidence>
<organism evidence="8 9">
    <name type="scientific">Maridesulfovibrio ferrireducens</name>
    <dbReference type="NCBI Taxonomy" id="246191"/>
    <lineage>
        <taxon>Bacteria</taxon>
        <taxon>Pseudomonadati</taxon>
        <taxon>Thermodesulfobacteriota</taxon>
        <taxon>Desulfovibrionia</taxon>
        <taxon>Desulfovibrionales</taxon>
        <taxon>Desulfovibrionaceae</taxon>
        <taxon>Maridesulfovibrio</taxon>
    </lineage>
</organism>
<keyword evidence="3" id="KW-1003">Cell membrane</keyword>
<feature type="transmembrane region" description="Helical" evidence="7">
    <location>
        <begin position="6"/>
        <end position="28"/>
    </location>
</feature>
<feature type="transmembrane region" description="Helical" evidence="7">
    <location>
        <begin position="169"/>
        <end position="190"/>
    </location>
</feature>
<keyword evidence="5 7" id="KW-1133">Transmembrane helix</keyword>
<keyword evidence="6 7" id="KW-0472">Membrane</keyword>
<evidence type="ECO:0000313" key="8">
    <source>
        <dbReference type="EMBL" id="SDK39806.1"/>
    </source>
</evidence>
<dbReference type="EMBL" id="FNGA01000001">
    <property type="protein sequence ID" value="SDK39806.1"/>
    <property type="molecule type" value="Genomic_DNA"/>
</dbReference>
<dbReference type="STRING" id="246191.SAMN05660337_0323"/>
<dbReference type="AlphaFoldDB" id="A0A1G9BK20"/>
<reference evidence="9" key="1">
    <citation type="submission" date="2016-10" db="EMBL/GenBank/DDBJ databases">
        <authorList>
            <person name="Varghese N."/>
            <person name="Submissions S."/>
        </authorList>
    </citation>
    <scope>NUCLEOTIDE SEQUENCE [LARGE SCALE GENOMIC DNA]</scope>
    <source>
        <strain evidence="9">DSM 16995</strain>
    </source>
</reference>
<dbReference type="InterPro" id="IPR002771">
    <property type="entry name" value="Multi_antbiot-R_MarC"/>
</dbReference>
<dbReference type="GO" id="GO:0005886">
    <property type="term" value="C:plasma membrane"/>
    <property type="evidence" value="ECO:0007669"/>
    <property type="project" value="UniProtKB-SubCell"/>
</dbReference>
<dbReference type="NCBIfam" id="TIGR00427">
    <property type="entry name" value="NAAT family transporter"/>
    <property type="match status" value="1"/>
</dbReference>
<evidence type="ECO:0000256" key="3">
    <source>
        <dbReference type="ARBA" id="ARBA00022475"/>
    </source>
</evidence>
<evidence type="ECO:0000313" key="9">
    <source>
        <dbReference type="Proteomes" id="UP000199053"/>
    </source>
</evidence>
<dbReference type="PANTHER" id="PTHR33508:SF1">
    <property type="entry name" value="UPF0056 MEMBRANE PROTEIN YHCE"/>
    <property type="match status" value="1"/>
</dbReference>
<evidence type="ECO:0000256" key="2">
    <source>
        <dbReference type="ARBA" id="ARBA00009784"/>
    </source>
</evidence>
<dbReference type="PANTHER" id="PTHR33508">
    <property type="entry name" value="UPF0056 MEMBRANE PROTEIN YHCE"/>
    <property type="match status" value="1"/>
</dbReference>
<accession>A0A1G9BK20</accession>
<comment type="subcellular location">
    <subcellularLocation>
        <location evidence="1 7">Cell membrane</location>
        <topology evidence="1 7">Multi-pass membrane protein</topology>
    </subcellularLocation>
</comment>